<feature type="transmembrane region" description="Helical" evidence="6">
    <location>
        <begin position="204"/>
        <end position="229"/>
    </location>
</feature>
<dbReference type="Gene3D" id="1.10.3730.20">
    <property type="match status" value="1"/>
</dbReference>
<dbReference type="GO" id="GO:0016020">
    <property type="term" value="C:membrane"/>
    <property type="evidence" value="ECO:0007669"/>
    <property type="project" value="UniProtKB-SubCell"/>
</dbReference>
<feature type="transmembrane region" description="Helical" evidence="6">
    <location>
        <begin position="63"/>
        <end position="86"/>
    </location>
</feature>
<accession>A0A1H6BU85</accession>
<evidence type="ECO:0000256" key="4">
    <source>
        <dbReference type="ARBA" id="ARBA00022989"/>
    </source>
</evidence>
<keyword evidence="10" id="KW-1185">Reference proteome</keyword>
<evidence type="ECO:0000256" key="1">
    <source>
        <dbReference type="ARBA" id="ARBA00004141"/>
    </source>
</evidence>
<comment type="subcellular location">
    <subcellularLocation>
        <location evidence="1">Membrane</location>
        <topology evidence="1">Multi-pass membrane protein</topology>
    </subcellularLocation>
</comment>
<dbReference type="SUPFAM" id="SSF103481">
    <property type="entry name" value="Multidrug resistance efflux transporter EmrE"/>
    <property type="match status" value="2"/>
</dbReference>
<dbReference type="AlphaFoldDB" id="A0A1H6BU85"/>
<feature type="transmembrane region" description="Helical" evidence="6">
    <location>
        <begin position="92"/>
        <end position="114"/>
    </location>
</feature>
<dbReference type="InterPro" id="IPR050638">
    <property type="entry name" value="AA-Vitamin_Transporters"/>
</dbReference>
<keyword evidence="3 6" id="KW-0812">Transmembrane</keyword>
<evidence type="ECO:0000313" key="10">
    <source>
        <dbReference type="Proteomes" id="UP000199690"/>
    </source>
</evidence>
<feature type="transmembrane region" description="Helical" evidence="6">
    <location>
        <begin position="149"/>
        <end position="167"/>
    </location>
</feature>
<evidence type="ECO:0000313" key="9">
    <source>
        <dbReference type="EMBL" id="SFC16466.1"/>
    </source>
</evidence>
<dbReference type="InterPro" id="IPR037185">
    <property type="entry name" value="EmrE-like"/>
</dbReference>
<dbReference type="PANTHER" id="PTHR32322">
    <property type="entry name" value="INNER MEMBRANE TRANSPORTER"/>
    <property type="match status" value="1"/>
</dbReference>
<reference evidence="10 11" key="2">
    <citation type="submission" date="2016-10" db="EMBL/GenBank/DDBJ databases">
        <authorList>
            <person name="Varghese N."/>
            <person name="Submissions S."/>
        </authorList>
    </citation>
    <scope>NUCLEOTIDE SEQUENCE [LARGE SCALE GENOMIC DNA]</scope>
    <source>
        <strain evidence="11">ATCC 20501</strain>
        <strain evidence="9 10">CGMCC 4.3529</strain>
    </source>
</reference>
<evidence type="ECO:0000313" key="8">
    <source>
        <dbReference type="EMBL" id="SEG64220.1"/>
    </source>
</evidence>
<dbReference type="Pfam" id="PF00892">
    <property type="entry name" value="EamA"/>
    <property type="match status" value="2"/>
</dbReference>
<accession>A0A1I1GYA5</accession>
<feature type="domain" description="EamA" evidence="7">
    <location>
        <begin position="149"/>
        <end position="280"/>
    </location>
</feature>
<evidence type="ECO:0000256" key="6">
    <source>
        <dbReference type="SAM" id="Phobius"/>
    </source>
</evidence>
<gene>
    <name evidence="8" type="ORF">SAMN02982929_02858</name>
    <name evidence="9" type="ORF">SAMN05216506_10197</name>
</gene>
<feature type="transmembrane region" description="Helical" evidence="6">
    <location>
        <begin position="265"/>
        <end position="282"/>
    </location>
</feature>
<feature type="domain" description="EamA" evidence="7">
    <location>
        <begin position="8"/>
        <end position="137"/>
    </location>
</feature>
<reference evidence="8" key="1">
    <citation type="submission" date="2016-10" db="EMBL/GenBank/DDBJ databases">
        <authorList>
            <person name="de Groot N.N."/>
        </authorList>
    </citation>
    <scope>NUCLEOTIDE SEQUENCE [LARGE SCALE GENOMIC DNA]</scope>
    <source>
        <strain evidence="8">ATCC 20501</strain>
    </source>
</reference>
<dbReference type="EMBL" id="FOME01000001">
    <property type="protein sequence ID" value="SFC16466.1"/>
    <property type="molecule type" value="Genomic_DNA"/>
</dbReference>
<keyword evidence="5 6" id="KW-0472">Membrane</keyword>
<dbReference type="Proteomes" id="UP000236729">
    <property type="component" value="Unassembled WGS sequence"/>
</dbReference>
<dbReference type="PANTHER" id="PTHR32322:SF2">
    <property type="entry name" value="EAMA DOMAIN-CONTAINING PROTEIN"/>
    <property type="match status" value="1"/>
</dbReference>
<evidence type="ECO:0000256" key="5">
    <source>
        <dbReference type="ARBA" id="ARBA00023136"/>
    </source>
</evidence>
<dbReference type="EMBL" id="FNVB01000004">
    <property type="protein sequence ID" value="SEG64220.1"/>
    <property type="molecule type" value="Genomic_DNA"/>
</dbReference>
<evidence type="ECO:0000256" key="3">
    <source>
        <dbReference type="ARBA" id="ARBA00022692"/>
    </source>
</evidence>
<sequence>MKSIPLSLAAPIVFIWASGFPTGKLGVAAAPPFLLTTVRLTAAAALLAVIAKFSRAAWPRGRRLGHTAVSGILTYGAQFGGCYGAMSIGVPASVTALVIAMNPVLTAALAAVLLRERLSRARVAGLVLGVLAVVITLGGQVLAEGTPNPGILLALIGLLGFSAGGLYQQRFCGPIDPRAGGAVQSAAAAVAVGVLAPFEHGQDVHWAQATAVLVWLVLAGSVLGTTCYLRAVAVGGASRASSLFSAVPPGAALLAWPLLGETPTPAVLIGIALGAAACLLGTRPEPAARRARSRLESTLSVSVHQEAHPEALSSAEQPPAQNNH</sequence>
<feature type="transmembrane region" description="Helical" evidence="6">
    <location>
        <begin position="179"/>
        <end position="198"/>
    </location>
</feature>
<protein>
    <submittedName>
        <fullName evidence="8">Permease of the drug/metabolite transporter (DMT) superfamily</fullName>
    </submittedName>
</protein>
<dbReference type="SMR" id="A0A1H6BU85"/>
<dbReference type="InterPro" id="IPR000620">
    <property type="entry name" value="EamA_dom"/>
</dbReference>
<organism evidence="8 11">
    <name type="scientific">Saccharopolyspora kobensis</name>
    <dbReference type="NCBI Taxonomy" id="146035"/>
    <lineage>
        <taxon>Bacteria</taxon>
        <taxon>Bacillati</taxon>
        <taxon>Actinomycetota</taxon>
        <taxon>Actinomycetes</taxon>
        <taxon>Pseudonocardiales</taxon>
        <taxon>Pseudonocardiaceae</taxon>
        <taxon>Saccharopolyspora</taxon>
    </lineage>
</organism>
<proteinExistence type="inferred from homology"/>
<feature type="transmembrane region" description="Helical" evidence="6">
    <location>
        <begin position="241"/>
        <end position="259"/>
    </location>
</feature>
<feature type="transmembrane region" description="Helical" evidence="6">
    <location>
        <begin position="123"/>
        <end position="143"/>
    </location>
</feature>
<evidence type="ECO:0000313" key="11">
    <source>
        <dbReference type="Proteomes" id="UP000236729"/>
    </source>
</evidence>
<comment type="similarity">
    <text evidence="2">Belongs to the EamA transporter family.</text>
</comment>
<dbReference type="Proteomes" id="UP000199690">
    <property type="component" value="Unassembled WGS sequence"/>
</dbReference>
<feature type="transmembrane region" description="Helical" evidence="6">
    <location>
        <begin position="29"/>
        <end position="51"/>
    </location>
</feature>
<dbReference type="RefSeq" id="WP_093344697.1">
    <property type="nucleotide sequence ID" value="NZ_FNVB01000004.1"/>
</dbReference>
<keyword evidence="4 6" id="KW-1133">Transmembrane helix</keyword>
<name>A0A1H6BU85_9PSEU</name>
<evidence type="ECO:0000259" key="7">
    <source>
        <dbReference type="Pfam" id="PF00892"/>
    </source>
</evidence>
<evidence type="ECO:0000256" key="2">
    <source>
        <dbReference type="ARBA" id="ARBA00007362"/>
    </source>
</evidence>